<reference evidence="3" key="1">
    <citation type="journal article" date="2023" name="Genes Genomics">
        <title>Genomic insights of Leclercia adecarboxylata strains linked to an outbreak in public hospitals in Mexico.</title>
        <authorList>
            <person name="Barrios-Villa E."/>
            <person name="Pacheco-Flores B."/>
            <person name="Lozano-Zarain P."/>
            <person name="Del Campo-Ortega R."/>
            <person name="de Jesus Ascencio-Montiel I."/>
            <person name="Gonzalez-Leon M."/>
            <person name="Camorlinga-Ponce M."/>
            <person name="Gaytan Cervantes F.J."/>
            <person name="Gonzalez Torres C."/>
            <person name="Aguilar E."/>
            <person name="Gonzalez Ibarra J."/>
            <person name="Torres Lopez F.J."/>
            <person name="Rosas-Vargas H."/>
            <person name="Gonzalez-Bonilla C.R."/>
            <person name="Del Carmen Rocha-Gracia R."/>
        </authorList>
    </citation>
    <scope>NUCLEOTIDE SEQUENCE</scope>
    <source>
        <strain evidence="3">Lac40</strain>
    </source>
</reference>
<dbReference type="GO" id="GO:0006355">
    <property type="term" value="P:regulation of DNA-templated transcription"/>
    <property type="evidence" value="ECO:0007669"/>
    <property type="project" value="InterPro"/>
</dbReference>
<dbReference type="InterPro" id="IPR036388">
    <property type="entry name" value="WH-like_DNA-bd_sf"/>
</dbReference>
<dbReference type="GO" id="GO:0003677">
    <property type="term" value="F:DNA binding"/>
    <property type="evidence" value="ECO:0007669"/>
    <property type="project" value="UniProtKB-KW"/>
</dbReference>
<dbReference type="RefSeq" id="WP_272733710.1">
    <property type="nucleotide sequence ID" value="NZ_JAOURS010000305.1"/>
</dbReference>
<dbReference type="Pfam" id="PF00196">
    <property type="entry name" value="GerE"/>
    <property type="match status" value="1"/>
</dbReference>
<dbReference type="InterPro" id="IPR000792">
    <property type="entry name" value="Tscrpt_reg_LuxR_C"/>
</dbReference>
<dbReference type="Proteomes" id="UP001149314">
    <property type="component" value="Unassembled WGS sequence"/>
</dbReference>
<dbReference type="Gene3D" id="1.10.10.10">
    <property type="entry name" value="Winged helix-like DNA-binding domain superfamily/Winged helix DNA-binding domain"/>
    <property type="match status" value="1"/>
</dbReference>
<dbReference type="SUPFAM" id="SSF46894">
    <property type="entry name" value="C-terminal effector domain of the bipartite response regulators"/>
    <property type="match status" value="1"/>
</dbReference>
<feature type="domain" description="HTH luxR-type" evidence="2">
    <location>
        <begin position="1"/>
        <end position="40"/>
    </location>
</feature>
<keyword evidence="1" id="KW-0238">DNA-binding</keyword>
<accession>A0A9X3YFG3</accession>
<feature type="non-terminal residue" evidence="3">
    <location>
        <position position="1"/>
    </location>
</feature>
<evidence type="ECO:0000256" key="1">
    <source>
        <dbReference type="ARBA" id="ARBA00023125"/>
    </source>
</evidence>
<sequence length="68" mass="7426">HISRRLVISSGTVHVHRKHIYDKLEVNSLTELFSLFIDAICSVPITLGEDPLALYMAGNGGRPRAAAP</sequence>
<dbReference type="InterPro" id="IPR016032">
    <property type="entry name" value="Sig_transdc_resp-reg_C-effctor"/>
</dbReference>
<evidence type="ECO:0000313" key="4">
    <source>
        <dbReference type="Proteomes" id="UP001149314"/>
    </source>
</evidence>
<name>A0A9X3YFG3_9ENTR</name>
<evidence type="ECO:0000259" key="2">
    <source>
        <dbReference type="PROSITE" id="PS50043"/>
    </source>
</evidence>
<protein>
    <submittedName>
        <fullName evidence="3">LuxR C-terminal-related transcriptional regulator</fullName>
    </submittedName>
</protein>
<gene>
    <name evidence="3" type="ORF">OEZ79_26720</name>
</gene>
<dbReference type="PROSITE" id="PS50043">
    <property type="entry name" value="HTH_LUXR_2"/>
    <property type="match status" value="1"/>
</dbReference>
<dbReference type="AlphaFoldDB" id="A0A9X3YFG3"/>
<evidence type="ECO:0000313" key="3">
    <source>
        <dbReference type="EMBL" id="MDC6641760.1"/>
    </source>
</evidence>
<comment type="caution">
    <text evidence="3">The sequence shown here is derived from an EMBL/GenBank/DDBJ whole genome shotgun (WGS) entry which is preliminary data.</text>
</comment>
<dbReference type="EMBL" id="JAOURS010000305">
    <property type="protein sequence ID" value="MDC6641760.1"/>
    <property type="molecule type" value="Genomic_DNA"/>
</dbReference>
<organism evidence="3 4">
    <name type="scientific">Leclercia adecarboxylata</name>
    <dbReference type="NCBI Taxonomy" id="83655"/>
    <lineage>
        <taxon>Bacteria</taxon>
        <taxon>Pseudomonadati</taxon>
        <taxon>Pseudomonadota</taxon>
        <taxon>Gammaproteobacteria</taxon>
        <taxon>Enterobacterales</taxon>
        <taxon>Enterobacteriaceae</taxon>
        <taxon>Leclercia</taxon>
    </lineage>
</organism>
<proteinExistence type="predicted"/>